<dbReference type="InterPro" id="IPR036048">
    <property type="entry name" value="Interleukin_8-like_sf"/>
</dbReference>
<evidence type="ECO:0000313" key="4">
    <source>
        <dbReference type="EMBL" id="TWW73686.1"/>
    </source>
</evidence>
<dbReference type="Pfam" id="PF00048">
    <property type="entry name" value="IL8"/>
    <property type="match status" value="1"/>
</dbReference>
<dbReference type="AlphaFoldDB" id="A0A5C6P3P4"/>
<dbReference type="PANTHER" id="PTHR12015">
    <property type="entry name" value="SMALL INDUCIBLE CYTOKINE A"/>
    <property type="match status" value="1"/>
</dbReference>
<feature type="domain" description="Chemokine interleukin-8-like" evidence="3">
    <location>
        <begin position="24"/>
        <end position="86"/>
    </location>
</feature>
<dbReference type="SUPFAM" id="SSF54117">
    <property type="entry name" value="Interleukin 8-like chemokines"/>
    <property type="match status" value="1"/>
</dbReference>
<dbReference type="GO" id="GO:0005615">
    <property type="term" value="C:extracellular space"/>
    <property type="evidence" value="ECO:0007669"/>
    <property type="project" value="UniProtKB-KW"/>
</dbReference>
<feature type="signal peptide" evidence="2">
    <location>
        <begin position="1"/>
        <end position="20"/>
    </location>
</feature>
<name>A0A5C6P3P4_9TELE</name>
<keyword evidence="5" id="KW-1185">Reference proteome</keyword>
<evidence type="ECO:0000313" key="5">
    <source>
        <dbReference type="Proteomes" id="UP000324091"/>
    </source>
</evidence>
<protein>
    <recommendedName>
        <fullName evidence="3">Chemokine interleukin-8-like domain-containing protein</fullName>
    </recommendedName>
</protein>
<dbReference type="InterPro" id="IPR001811">
    <property type="entry name" value="Chemokine_IL8-like_dom"/>
</dbReference>
<accession>A0A5C6P3P4</accession>
<reference evidence="4 5" key="1">
    <citation type="submission" date="2019-04" db="EMBL/GenBank/DDBJ databases">
        <title>Chromosome genome assembly for Takifugu flavidus.</title>
        <authorList>
            <person name="Xiao S."/>
        </authorList>
    </citation>
    <scope>NUCLEOTIDE SEQUENCE [LARGE SCALE GENOMIC DNA]</scope>
    <source>
        <strain evidence="4">HTHZ2018</strain>
        <tissue evidence="4">Muscle</tissue>
    </source>
</reference>
<keyword evidence="2" id="KW-0732">Signal</keyword>
<feature type="chain" id="PRO_5022932558" description="Chemokine interleukin-8-like domain-containing protein" evidence="2">
    <location>
        <begin position="21"/>
        <end position="115"/>
    </location>
</feature>
<dbReference type="SMART" id="SM00199">
    <property type="entry name" value="SCY"/>
    <property type="match status" value="1"/>
</dbReference>
<sequence length="115" mass="13341">MRVSALFFLTVTACICLTLARGTYDDCCMEYAKKMRPKMQKHVINYRWQVPDGGCNLLAVIFTTGKGRIRCSDPKEKWVTDLMRVVDQKKLKRRSKTVKVSGSFPRPTWAYRKCI</sequence>
<evidence type="ECO:0000259" key="3">
    <source>
        <dbReference type="SMART" id="SM00199"/>
    </source>
</evidence>
<proteinExistence type="predicted"/>
<dbReference type="Gene3D" id="2.40.50.40">
    <property type="match status" value="1"/>
</dbReference>
<organism evidence="4 5">
    <name type="scientific">Takifugu flavidus</name>
    <name type="common">sansaifugu</name>
    <dbReference type="NCBI Taxonomy" id="433684"/>
    <lineage>
        <taxon>Eukaryota</taxon>
        <taxon>Metazoa</taxon>
        <taxon>Chordata</taxon>
        <taxon>Craniata</taxon>
        <taxon>Vertebrata</taxon>
        <taxon>Euteleostomi</taxon>
        <taxon>Actinopterygii</taxon>
        <taxon>Neopterygii</taxon>
        <taxon>Teleostei</taxon>
        <taxon>Neoteleostei</taxon>
        <taxon>Acanthomorphata</taxon>
        <taxon>Eupercaria</taxon>
        <taxon>Tetraodontiformes</taxon>
        <taxon>Tetradontoidea</taxon>
        <taxon>Tetraodontidae</taxon>
        <taxon>Takifugu</taxon>
    </lineage>
</organism>
<dbReference type="InterPro" id="IPR039809">
    <property type="entry name" value="Chemokine_b/g/d"/>
</dbReference>
<keyword evidence="1" id="KW-0202">Cytokine</keyword>
<dbReference type="PANTHER" id="PTHR12015:SF186">
    <property type="entry name" value="C-C MOTIF CHEMOKINE 21-LIKE-RELATED"/>
    <property type="match status" value="1"/>
</dbReference>
<dbReference type="GO" id="GO:0008009">
    <property type="term" value="F:chemokine activity"/>
    <property type="evidence" value="ECO:0007669"/>
    <property type="project" value="InterPro"/>
</dbReference>
<evidence type="ECO:0000256" key="2">
    <source>
        <dbReference type="SAM" id="SignalP"/>
    </source>
</evidence>
<gene>
    <name evidence="4" type="ORF">D4764_15G0010820</name>
</gene>
<comment type="caution">
    <text evidence="4">The sequence shown here is derived from an EMBL/GenBank/DDBJ whole genome shotgun (WGS) entry which is preliminary data.</text>
</comment>
<dbReference type="GO" id="GO:0006955">
    <property type="term" value="P:immune response"/>
    <property type="evidence" value="ECO:0007669"/>
    <property type="project" value="InterPro"/>
</dbReference>
<dbReference type="Proteomes" id="UP000324091">
    <property type="component" value="Chromosome 15"/>
</dbReference>
<dbReference type="CDD" id="cd00169">
    <property type="entry name" value="Chemokine"/>
    <property type="match status" value="1"/>
</dbReference>
<dbReference type="EMBL" id="RHFK02000007">
    <property type="protein sequence ID" value="TWW73686.1"/>
    <property type="molecule type" value="Genomic_DNA"/>
</dbReference>
<evidence type="ECO:0000256" key="1">
    <source>
        <dbReference type="ARBA" id="ARBA00022514"/>
    </source>
</evidence>